<dbReference type="AlphaFoldDB" id="A0A0B1S628"/>
<dbReference type="GO" id="GO:0006631">
    <property type="term" value="P:fatty acid metabolic process"/>
    <property type="evidence" value="ECO:0007669"/>
    <property type="project" value="TreeGrafter"/>
</dbReference>
<dbReference type="Proteomes" id="UP000053660">
    <property type="component" value="Unassembled WGS sequence"/>
</dbReference>
<protein>
    <submittedName>
        <fullName evidence="3">Uncharacterized protein</fullName>
    </submittedName>
</protein>
<dbReference type="PANTHER" id="PTHR43201">
    <property type="entry name" value="ACYL-COA SYNTHETASE"/>
    <property type="match status" value="1"/>
</dbReference>
<dbReference type="GO" id="GO:0031956">
    <property type="term" value="F:medium-chain fatty acid-CoA ligase activity"/>
    <property type="evidence" value="ECO:0007669"/>
    <property type="project" value="TreeGrafter"/>
</dbReference>
<reference evidence="3 4" key="1">
    <citation type="submission" date="2014-03" db="EMBL/GenBank/DDBJ databases">
        <title>Draft genome of the hookworm Oesophagostomum dentatum.</title>
        <authorList>
            <person name="Mitreva M."/>
        </authorList>
    </citation>
    <scope>NUCLEOTIDE SEQUENCE [LARGE SCALE GENOMIC DNA]</scope>
    <source>
        <strain evidence="3 4">OD-Hann</strain>
    </source>
</reference>
<keyword evidence="4" id="KW-1185">Reference proteome</keyword>
<dbReference type="PANTHER" id="PTHR43201:SF5">
    <property type="entry name" value="MEDIUM-CHAIN ACYL-COA LIGASE ACSF2, MITOCHONDRIAL"/>
    <property type="match status" value="1"/>
</dbReference>
<comment type="similarity">
    <text evidence="1">Belongs to the ATP-dependent AMP-binding enzyme family.</text>
</comment>
<evidence type="ECO:0000313" key="4">
    <source>
        <dbReference type="Proteomes" id="UP000053660"/>
    </source>
</evidence>
<dbReference type="SUPFAM" id="SSF56801">
    <property type="entry name" value="Acetyl-CoA synthetase-like"/>
    <property type="match status" value="1"/>
</dbReference>
<dbReference type="OrthoDB" id="10253115at2759"/>
<proteinExistence type="inferred from homology"/>
<evidence type="ECO:0000313" key="3">
    <source>
        <dbReference type="EMBL" id="KHJ78957.1"/>
    </source>
</evidence>
<organism evidence="3 4">
    <name type="scientific">Oesophagostomum dentatum</name>
    <name type="common">Nodular worm</name>
    <dbReference type="NCBI Taxonomy" id="61180"/>
    <lineage>
        <taxon>Eukaryota</taxon>
        <taxon>Metazoa</taxon>
        <taxon>Ecdysozoa</taxon>
        <taxon>Nematoda</taxon>
        <taxon>Chromadorea</taxon>
        <taxon>Rhabditida</taxon>
        <taxon>Rhabditina</taxon>
        <taxon>Rhabditomorpha</taxon>
        <taxon>Strongyloidea</taxon>
        <taxon>Strongylidae</taxon>
        <taxon>Oesophagostomum</taxon>
    </lineage>
</organism>
<evidence type="ECO:0000256" key="2">
    <source>
        <dbReference type="ARBA" id="ARBA00022598"/>
    </source>
</evidence>
<accession>A0A0B1S628</accession>
<sequence length="97" mass="11224">MHDNGTISIAGRSKDMIVRGGENIYSTEVEQFLFKHPKTEDAYLHESAIGVVTEEQVKNWCKGKIAHFKIPRHILFKKEHEFPLTVTGKVKKFEIRE</sequence>
<dbReference type="EMBL" id="KN607796">
    <property type="protein sequence ID" value="KHJ78957.1"/>
    <property type="molecule type" value="Genomic_DNA"/>
</dbReference>
<evidence type="ECO:0000256" key="1">
    <source>
        <dbReference type="ARBA" id="ARBA00006432"/>
    </source>
</evidence>
<dbReference type="InterPro" id="IPR045851">
    <property type="entry name" value="AMP-bd_C_sf"/>
</dbReference>
<dbReference type="Gene3D" id="3.30.300.30">
    <property type="match status" value="1"/>
</dbReference>
<name>A0A0B1S628_OESDE</name>
<gene>
    <name evidence="3" type="ORF">OESDEN_21413</name>
</gene>
<keyword evidence="2" id="KW-0436">Ligase</keyword>